<protein>
    <submittedName>
        <fullName evidence="1">Uncharacterized protein</fullName>
    </submittedName>
</protein>
<gene>
    <name evidence="1" type="ORF">HMPREF1979_02035</name>
</gene>
<dbReference type="EMBL" id="AWSE01000116">
    <property type="protein sequence ID" value="ERH22956.1"/>
    <property type="molecule type" value="Genomic_DNA"/>
</dbReference>
<evidence type="ECO:0000313" key="1">
    <source>
        <dbReference type="EMBL" id="ERH22956.1"/>
    </source>
</evidence>
<dbReference type="HOGENOM" id="CLU_2766586_0_0_11"/>
<accession>U1QLE7</accession>
<sequence length="75" mass="8211">MHGAQCVTYHCLNQPVSLCETPAVPGLGRGDSREQNARRRRRCGRVRREGRWGSAVGPGWRDETCGGGCCAGVRR</sequence>
<name>U1QLE7_9ACTO</name>
<dbReference type="Proteomes" id="UP000016536">
    <property type="component" value="Unassembled WGS sequence"/>
</dbReference>
<proteinExistence type="predicted"/>
<organism evidence="1 2">
    <name type="scientific">Actinomyces johnsonii F0542</name>
    <dbReference type="NCBI Taxonomy" id="1321818"/>
    <lineage>
        <taxon>Bacteria</taxon>
        <taxon>Bacillati</taxon>
        <taxon>Actinomycetota</taxon>
        <taxon>Actinomycetes</taxon>
        <taxon>Actinomycetales</taxon>
        <taxon>Actinomycetaceae</taxon>
        <taxon>Actinomyces</taxon>
    </lineage>
</organism>
<keyword evidence="2" id="KW-1185">Reference proteome</keyword>
<dbReference type="PATRIC" id="fig|1321818.3.peg.1710"/>
<evidence type="ECO:0000313" key="2">
    <source>
        <dbReference type="Proteomes" id="UP000016536"/>
    </source>
</evidence>
<dbReference type="AlphaFoldDB" id="U1QLE7"/>
<comment type="caution">
    <text evidence="1">The sequence shown here is derived from an EMBL/GenBank/DDBJ whole genome shotgun (WGS) entry which is preliminary data.</text>
</comment>
<reference evidence="1 2" key="1">
    <citation type="submission" date="2013-08" db="EMBL/GenBank/DDBJ databases">
        <authorList>
            <person name="Weinstock G."/>
            <person name="Sodergren E."/>
            <person name="Wylie T."/>
            <person name="Fulton L."/>
            <person name="Fulton R."/>
            <person name="Fronick C."/>
            <person name="O'Laughlin M."/>
            <person name="Godfrey J."/>
            <person name="Miner T."/>
            <person name="Herter B."/>
            <person name="Appelbaum E."/>
            <person name="Cordes M."/>
            <person name="Lek S."/>
            <person name="Wollam A."/>
            <person name="Pepin K.H."/>
            <person name="Palsikar V.B."/>
            <person name="Mitreva M."/>
            <person name="Wilson R.K."/>
        </authorList>
    </citation>
    <scope>NUCLEOTIDE SEQUENCE [LARGE SCALE GENOMIC DNA]</scope>
    <source>
        <strain evidence="1 2">F0542</strain>
    </source>
</reference>